<comment type="caution">
    <text evidence="3">The sequence shown here is derived from an EMBL/GenBank/DDBJ whole genome shotgun (WGS) entry which is preliminary data.</text>
</comment>
<dbReference type="SUPFAM" id="SSF49464">
    <property type="entry name" value="Carboxypeptidase regulatory domain-like"/>
    <property type="match status" value="1"/>
</dbReference>
<organism evidence="3 4">
    <name type="scientific">Bacteroides uniformis</name>
    <dbReference type="NCBI Taxonomy" id="820"/>
    <lineage>
        <taxon>Bacteria</taxon>
        <taxon>Pseudomonadati</taxon>
        <taxon>Bacteroidota</taxon>
        <taxon>Bacteroidia</taxon>
        <taxon>Bacteroidales</taxon>
        <taxon>Bacteroidaceae</taxon>
        <taxon>Bacteroides</taxon>
    </lineage>
</organism>
<evidence type="ECO:0000313" key="4">
    <source>
        <dbReference type="Proteomes" id="UP000186549"/>
    </source>
</evidence>
<dbReference type="Gene3D" id="2.60.40.1120">
    <property type="entry name" value="Carboxypeptidase-like, regulatory domain"/>
    <property type="match status" value="1"/>
</dbReference>
<reference evidence="3 4" key="1">
    <citation type="journal article" date="2016" name="Nat. Biotechnol.">
        <title>Measurement of bacterial replication rates in microbial communities.</title>
        <authorList>
            <person name="Brown C.T."/>
            <person name="Olm M.R."/>
            <person name="Thomas B.C."/>
            <person name="Banfield J.F."/>
        </authorList>
    </citation>
    <scope>NUCLEOTIDE SEQUENCE [LARGE SCALE GENOMIC DNA]</scope>
    <source>
        <strain evidence="3">45_41</strain>
    </source>
</reference>
<evidence type="ECO:0000256" key="1">
    <source>
        <dbReference type="PROSITE-ProRule" id="PRU01360"/>
    </source>
</evidence>
<dbReference type="GO" id="GO:0009279">
    <property type="term" value="C:cell outer membrane"/>
    <property type="evidence" value="ECO:0007669"/>
    <property type="project" value="UniProtKB-SubCell"/>
</dbReference>
<dbReference type="InterPro" id="IPR008969">
    <property type="entry name" value="CarboxyPept-like_regulatory"/>
</dbReference>
<dbReference type="InterPro" id="IPR037066">
    <property type="entry name" value="Plug_dom_sf"/>
</dbReference>
<protein>
    <recommendedName>
        <fullName evidence="2">TonB-dependent receptor plug domain-containing protein</fullName>
    </recommendedName>
</protein>
<dbReference type="InterPro" id="IPR012910">
    <property type="entry name" value="Plug_dom"/>
</dbReference>
<evidence type="ECO:0000259" key="2">
    <source>
        <dbReference type="Pfam" id="PF07715"/>
    </source>
</evidence>
<keyword evidence="1" id="KW-0812">Transmembrane</keyword>
<dbReference type="Proteomes" id="UP000186549">
    <property type="component" value="Unassembled WGS sequence"/>
</dbReference>
<comment type="similarity">
    <text evidence="1">Belongs to the TonB-dependent receptor family.</text>
</comment>
<keyword evidence="1" id="KW-0472">Membrane</keyword>
<evidence type="ECO:0000313" key="3">
    <source>
        <dbReference type="EMBL" id="OKZ31972.1"/>
    </source>
</evidence>
<keyword evidence="1" id="KW-1134">Transmembrane beta strand</keyword>
<dbReference type="PROSITE" id="PS52016">
    <property type="entry name" value="TONB_DEPENDENT_REC_3"/>
    <property type="match status" value="1"/>
</dbReference>
<feature type="domain" description="TonB-dependent receptor plug" evidence="2">
    <location>
        <begin position="111"/>
        <end position="216"/>
    </location>
</feature>
<accession>A0A1Q6HZH1</accession>
<dbReference type="EMBL" id="MNQU01000238">
    <property type="protein sequence ID" value="OKZ31972.1"/>
    <property type="molecule type" value="Genomic_DNA"/>
</dbReference>
<dbReference type="NCBIfam" id="TIGR04057">
    <property type="entry name" value="SusC_RagA_signa"/>
    <property type="match status" value="1"/>
</dbReference>
<gene>
    <name evidence="3" type="ORF">BHV79_12160</name>
</gene>
<dbReference type="SUPFAM" id="SSF56935">
    <property type="entry name" value="Porins"/>
    <property type="match status" value="1"/>
</dbReference>
<dbReference type="Pfam" id="PF07715">
    <property type="entry name" value="Plug"/>
    <property type="match status" value="1"/>
</dbReference>
<dbReference type="InterPro" id="IPR023996">
    <property type="entry name" value="TonB-dep_OMP_SusC/RagA"/>
</dbReference>
<dbReference type="InterPro" id="IPR039426">
    <property type="entry name" value="TonB-dep_rcpt-like"/>
</dbReference>
<keyword evidence="1" id="KW-0813">Transport</keyword>
<dbReference type="Pfam" id="PF13715">
    <property type="entry name" value="CarbopepD_reg_2"/>
    <property type="match status" value="1"/>
</dbReference>
<name>A0A1Q6HZH1_BACUN</name>
<sequence>MGVPAVNANELYGMDVVQQQISVKGVVVDNQGEPVIGASVVQENTTHGTITDLNGEFKLTVSVGAMLKITFIGYKDVIVKALGTETLKVVLVEDTETLDEVVVVGYGVVKKSDLTSSISTVKGNELQKVASGNPLSALQGKVSGVQITNTSGAPGSTPRVIIRGVTSQNGSEPLYVVDGIPGVSMNSINSNDILSMEILKDAAATSIYGTRGSNGVVLITTKKGRTNSPMKFSVSLKQGIQHIPRPEIASAEEYKKVYNARFENDGMTPPVDFANSVETDWWKEVVRPLAPMGEYNFSFEGGGEKFAYSGSLGYYRQESQTKGKGYWDRLSARVNLEYTVNKYVKFGQDFVPRIENSESFYEAGIGTAMQYDPTIPVYRPLEEREGLDEFSIYSHSRHTTVWNPVASQARTFGQNKWFGFLSNTYAQVEPIKGLVLRTQFGFNTLHSENNGFVPEFNLGGTEKQDINKVTAGFSSRYDWTWNNTLTYMTQIEKHHLTGMLGFVMEENNTHSLSASREAVPNNYNEALRYINAGTLNDKANGIKNSSSLMSYLGRFMYNYDNRYYLTATYRIDGSSKFVGKNQYAHFPSVSAAYNLKNESFLQDNNWLSALKLRASWGKVGNQNIPVGAFEDKIVSNQVVLGNDVAVGSKLSAIANKDIKWEVVEDYNIGVDVGFCNRVNLSAEWFTKKSHDMLMQASNLLITGLPMSGAKMWTNIGSMKATGLEFSVNVSDYSKDFKYDIGLNFTTIKNTAEKLVDNAPQYTGSFLGLTTHKTEPGGEIGRFYLYKADGLFKSKEEVEAHKNKDGNLIQPKAQPGDIRFVDMNGDGVLDEDDKYYAGSSLPKVTFGLNSHFEYKGFDLSISINGNLGNKIFNSQKQRLENGYAGVNVRKGLFNEVWTENNINASIPRLSEKDLNGNFKKPSTYFLENGSYAKIQNLQIGYTFHLKSFYNMKWRIFASAQNLYTFTKYSGADPEVASGGGILSSGIDWFPYAQPKTFILGLNLNF</sequence>
<keyword evidence="1" id="KW-0998">Cell outer membrane</keyword>
<comment type="subcellular location">
    <subcellularLocation>
        <location evidence="1">Cell outer membrane</location>
        <topology evidence="1">Multi-pass membrane protein</topology>
    </subcellularLocation>
</comment>
<dbReference type="InterPro" id="IPR023997">
    <property type="entry name" value="TonB-dep_OMP_SusC/RagA_CS"/>
</dbReference>
<dbReference type="NCBIfam" id="TIGR04056">
    <property type="entry name" value="OMP_RagA_SusC"/>
    <property type="match status" value="1"/>
</dbReference>
<proteinExistence type="inferred from homology"/>
<dbReference type="Gene3D" id="2.170.130.10">
    <property type="entry name" value="TonB-dependent receptor, plug domain"/>
    <property type="match status" value="1"/>
</dbReference>
<dbReference type="AlphaFoldDB" id="A0A1Q6HZH1"/>